<reference evidence="1 2" key="1">
    <citation type="submission" date="2019-10" db="EMBL/GenBank/DDBJ databases">
        <title>Draft Genome Sequence of the Caffeine Degrading Methylotroph Methylorubrum populi PINKEL.</title>
        <authorList>
            <person name="Dawson S.C."/>
            <person name="Zhang X."/>
            <person name="Wright M.E."/>
            <person name="Sharma G."/>
            <person name="Langner J.T."/>
            <person name="Ditty J.L."/>
            <person name="Subuyuj G.A."/>
        </authorList>
    </citation>
    <scope>NUCLEOTIDE SEQUENCE [LARGE SCALE GENOMIC DNA]</scope>
    <source>
        <strain evidence="1 2">Pinkel</strain>
    </source>
</reference>
<dbReference type="EMBL" id="WEKV01000001">
    <property type="protein sequence ID" value="KAB7788061.1"/>
    <property type="molecule type" value="Genomic_DNA"/>
</dbReference>
<protein>
    <submittedName>
        <fullName evidence="1">Uncharacterized protein</fullName>
    </submittedName>
</protein>
<dbReference type="Proteomes" id="UP000469949">
    <property type="component" value="Unassembled WGS sequence"/>
</dbReference>
<evidence type="ECO:0000313" key="1">
    <source>
        <dbReference type="EMBL" id="KAB7788061.1"/>
    </source>
</evidence>
<comment type="caution">
    <text evidence="1">The sequence shown here is derived from an EMBL/GenBank/DDBJ whole genome shotgun (WGS) entry which is preliminary data.</text>
</comment>
<dbReference type="AlphaFoldDB" id="A0A833JCK5"/>
<sequence length="284" mass="32689">MVKMSDTLLNYVLHDKLYDPSISFGHDLKLHHLVVTRFAFIRSDFEKRRNEVYDQEFGDWAKSRSKLFRDICLPSMLGQSQKPDAWLLGLARERRQYFPELKALFDGNGWIAPAWQEMVGDVPEQELNALKRAVLDNVPNEADYVITTRLDNDDALHRSFLAVVKDYVSLILSSEQGLTDFWLTMPYGLQLGSDKLGVCCYTNNPFTTRVQTRENFLSSAYSTALAGDHTKLFKNDRVFSVNTRIPMWLQGVHGDNLYNRMLLTAIAVEDHKRLLSGFSVKVDW</sequence>
<accession>A0A833JCK5</accession>
<evidence type="ECO:0000313" key="2">
    <source>
        <dbReference type="Proteomes" id="UP000469949"/>
    </source>
</evidence>
<organism evidence="1 2">
    <name type="scientific">Methylorubrum populi</name>
    <dbReference type="NCBI Taxonomy" id="223967"/>
    <lineage>
        <taxon>Bacteria</taxon>
        <taxon>Pseudomonadati</taxon>
        <taxon>Pseudomonadota</taxon>
        <taxon>Alphaproteobacteria</taxon>
        <taxon>Hyphomicrobiales</taxon>
        <taxon>Methylobacteriaceae</taxon>
        <taxon>Methylorubrum</taxon>
    </lineage>
</organism>
<gene>
    <name evidence="1" type="ORF">F8B43_0066</name>
</gene>
<proteinExistence type="predicted"/>
<dbReference type="InterPro" id="IPR021466">
    <property type="entry name" value="Put_rhamnosyl_transferase"/>
</dbReference>
<name>A0A833JCK5_9HYPH</name>
<dbReference type="Pfam" id="PF11316">
    <property type="entry name" value="Rhamno_transf"/>
    <property type="match status" value="1"/>
</dbReference>